<evidence type="ECO:0000313" key="8">
    <source>
        <dbReference type="Proteomes" id="UP000315825"/>
    </source>
</evidence>
<protein>
    <recommendedName>
        <fullName evidence="3">6,7-dimethyl-8-ribityllumazine synthase</fullName>
        <ecNumber evidence="3">2.5.1.78</ecNumber>
    </recommendedName>
</protein>
<dbReference type="Gene3D" id="3.40.50.960">
    <property type="entry name" value="Lumazine/riboflavin synthase"/>
    <property type="match status" value="1"/>
</dbReference>
<organism evidence="7 8">
    <name type="scientific">SAR86 cluster bacterium</name>
    <dbReference type="NCBI Taxonomy" id="2030880"/>
    <lineage>
        <taxon>Bacteria</taxon>
        <taxon>Pseudomonadati</taxon>
        <taxon>Pseudomonadota</taxon>
        <taxon>Gammaproteobacteria</taxon>
        <taxon>SAR86 cluster</taxon>
    </lineage>
</organism>
<dbReference type="PANTHER" id="PTHR21058">
    <property type="entry name" value="6,7-DIMETHYL-8-RIBITYLLUMAZINE SYNTHASE DMRL SYNTHASE LUMAZINE SYNTHASE"/>
    <property type="match status" value="1"/>
</dbReference>
<evidence type="ECO:0000256" key="2">
    <source>
        <dbReference type="ARBA" id="ARBA00007424"/>
    </source>
</evidence>
<evidence type="ECO:0000256" key="4">
    <source>
        <dbReference type="ARBA" id="ARBA00022619"/>
    </source>
</evidence>
<keyword evidence="5" id="KW-0808">Transferase</keyword>
<comment type="catalytic activity">
    <reaction evidence="6">
        <text>(2S)-2-hydroxy-3-oxobutyl phosphate + 5-amino-6-(D-ribitylamino)uracil = 6,7-dimethyl-8-(1-D-ribityl)lumazine + phosphate + 2 H2O + H(+)</text>
        <dbReference type="Rhea" id="RHEA:26152"/>
        <dbReference type="ChEBI" id="CHEBI:15377"/>
        <dbReference type="ChEBI" id="CHEBI:15378"/>
        <dbReference type="ChEBI" id="CHEBI:15934"/>
        <dbReference type="ChEBI" id="CHEBI:43474"/>
        <dbReference type="ChEBI" id="CHEBI:58201"/>
        <dbReference type="ChEBI" id="CHEBI:58830"/>
        <dbReference type="EC" id="2.5.1.78"/>
    </reaction>
</comment>
<dbReference type="Pfam" id="PF00885">
    <property type="entry name" value="DMRL_synthase"/>
    <property type="match status" value="1"/>
</dbReference>
<dbReference type="InterPro" id="IPR036467">
    <property type="entry name" value="LS/RS_sf"/>
</dbReference>
<dbReference type="InterPro" id="IPR034964">
    <property type="entry name" value="LS"/>
</dbReference>
<evidence type="ECO:0000313" key="7">
    <source>
        <dbReference type="EMBL" id="RZO25990.1"/>
    </source>
</evidence>
<dbReference type="SUPFAM" id="SSF52121">
    <property type="entry name" value="Lumazine synthase"/>
    <property type="match status" value="1"/>
</dbReference>
<reference evidence="7 8" key="1">
    <citation type="submission" date="2019-02" db="EMBL/GenBank/DDBJ databases">
        <title>Prokaryotic population dynamics and viral predation in marine succession experiment using metagenomics: the confinement effect.</title>
        <authorList>
            <person name="Haro-Moreno J.M."/>
            <person name="Rodriguez-Valera F."/>
            <person name="Lopez-Perez M."/>
        </authorList>
    </citation>
    <scope>NUCLEOTIDE SEQUENCE [LARGE SCALE GENOMIC DNA]</scope>
    <source>
        <strain evidence="7">MED-G159</strain>
    </source>
</reference>
<evidence type="ECO:0000256" key="6">
    <source>
        <dbReference type="ARBA" id="ARBA00048785"/>
    </source>
</evidence>
<comment type="caution">
    <text evidence="7">The sequence shown here is derived from an EMBL/GenBank/DDBJ whole genome shotgun (WGS) entry which is preliminary data.</text>
</comment>
<dbReference type="GO" id="GO:0000906">
    <property type="term" value="F:6,7-dimethyl-8-ribityllumazine synthase activity"/>
    <property type="evidence" value="ECO:0007669"/>
    <property type="project" value="UniProtKB-EC"/>
</dbReference>
<keyword evidence="4" id="KW-0686">Riboflavin biosynthesis</keyword>
<dbReference type="GO" id="GO:0009349">
    <property type="term" value="C:riboflavin synthase complex"/>
    <property type="evidence" value="ECO:0007669"/>
    <property type="project" value="InterPro"/>
</dbReference>
<dbReference type="InterPro" id="IPR002180">
    <property type="entry name" value="LS/RS"/>
</dbReference>
<proteinExistence type="inferred from homology"/>
<evidence type="ECO:0000256" key="1">
    <source>
        <dbReference type="ARBA" id="ARBA00004917"/>
    </source>
</evidence>
<evidence type="ECO:0000256" key="3">
    <source>
        <dbReference type="ARBA" id="ARBA00012664"/>
    </source>
</evidence>
<dbReference type="GO" id="GO:0009231">
    <property type="term" value="P:riboflavin biosynthetic process"/>
    <property type="evidence" value="ECO:0007669"/>
    <property type="project" value="UniProtKB-UniPathway"/>
</dbReference>
<dbReference type="EMBL" id="SHBE01000007">
    <property type="protein sequence ID" value="RZO25990.1"/>
    <property type="molecule type" value="Genomic_DNA"/>
</dbReference>
<comment type="similarity">
    <text evidence="2">Belongs to the DMRL synthase family.</text>
</comment>
<gene>
    <name evidence="7" type="ORF">EVA92_03765</name>
</gene>
<dbReference type="UniPathway" id="UPA00275">
    <property type="reaction ID" value="UER00404"/>
</dbReference>
<evidence type="ECO:0000256" key="5">
    <source>
        <dbReference type="ARBA" id="ARBA00022679"/>
    </source>
</evidence>
<dbReference type="EC" id="2.5.1.78" evidence="3"/>
<sequence>MNNFKIGVIKTSWYEDQIQIMVDTITSVQGPVYEIKKVPGSLELAAGGKAFLEQGPDALIFCGIVIRGETSHYDLVTSETFRSIGSLALEVPYVPMINNVICVENKDQLDERIVKNTSSNIQALLSLLKGS</sequence>
<dbReference type="AlphaFoldDB" id="A0A520MXM7"/>
<dbReference type="PANTHER" id="PTHR21058:SF0">
    <property type="entry name" value="6,7-DIMETHYL-8-RIBITYLLUMAZINE SYNTHASE"/>
    <property type="match status" value="1"/>
</dbReference>
<accession>A0A520MXM7</accession>
<dbReference type="Proteomes" id="UP000315825">
    <property type="component" value="Unassembled WGS sequence"/>
</dbReference>
<name>A0A520MXM7_9GAMM</name>
<comment type="pathway">
    <text evidence="1">Cofactor biosynthesis; riboflavin biosynthesis; riboflavin from 2-hydroxy-3-oxobutyl phosphate and 5-amino-6-(D-ribitylamino)uracil: step 1/2.</text>
</comment>